<evidence type="ECO:0000256" key="7">
    <source>
        <dbReference type="ARBA" id="ARBA00023004"/>
    </source>
</evidence>
<organism evidence="12 13">
    <name type="scientific">Undibacterium rugosum</name>
    <dbReference type="NCBI Taxonomy" id="2762291"/>
    <lineage>
        <taxon>Bacteria</taxon>
        <taxon>Pseudomonadati</taxon>
        <taxon>Pseudomonadota</taxon>
        <taxon>Betaproteobacteria</taxon>
        <taxon>Burkholderiales</taxon>
        <taxon>Oxalobacteraceae</taxon>
        <taxon>Undibacterium</taxon>
    </lineage>
</organism>
<dbReference type="GO" id="GO:0042597">
    <property type="term" value="C:periplasmic space"/>
    <property type="evidence" value="ECO:0007669"/>
    <property type="project" value="UniProtKB-SubCell"/>
</dbReference>
<reference evidence="12" key="1">
    <citation type="submission" date="2020-08" db="EMBL/GenBank/DDBJ databases">
        <title>Novel species isolated from subtropical streams in China.</title>
        <authorList>
            <person name="Lu H."/>
        </authorList>
    </citation>
    <scope>NUCLEOTIDE SEQUENCE</scope>
    <source>
        <strain evidence="12">CY7W</strain>
    </source>
</reference>
<dbReference type="Pfam" id="PF13442">
    <property type="entry name" value="Cytochrome_CBB3"/>
    <property type="match status" value="1"/>
</dbReference>
<feature type="domain" description="Cytochrome c" evidence="11">
    <location>
        <begin position="37"/>
        <end position="124"/>
    </location>
</feature>
<dbReference type="GO" id="GO:0009055">
    <property type="term" value="F:electron transfer activity"/>
    <property type="evidence" value="ECO:0007669"/>
    <property type="project" value="InterPro"/>
</dbReference>
<evidence type="ECO:0000259" key="11">
    <source>
        <dbReference type="PROSITE" id="PS51007"/>
    </source>
</evidence>
<keyword evidence="7 9" id="KW-0408">Iron</keyword>
<keyword evidence="2" id="KW-0813">Transport</keyword>
<keyword evidence="4 9" id="KW-0479">Metal-binding</keyword>
<dbReference type="PIRSF" id="PIRSF000005">
    <property type="entry name" value="Cytochrome_c4"/>
    <property type="match status" value="1"/>
</dbReference>
<feature type="binding site" description="axial binding residue" evidence="9">
    <location>
        <position position="62"/>
    </location>
    <ligand>
        <name>heme c</name>
        <dbReference type="ChEBI" id="CHEBI:61717"/>
        <label>1</label>
    </ligand>
    <ligandPart>
        <name>Fe</name>
        <dbReference type="ChEBI" id="CHEBI:18248"/>
    </ligandPart>
</feature>
<proteinExistence type="predicted"/>
<feature type="binding site" description="covalent" evidence="8">
    <location>
        <position position="61"/>
    </location>
    <ligand>
        <name>heme c</name>
        <dbReference type="ChEBI" id="CHEBI:61717"/>
        <label>1</label>
    </ligand>
</feature>
<dbReference type="Gene3D" id="1.10.760.10">
    <property type="entry name" value="Cytochrome c-like domain"/>
    <property type="match status" value="2"/>
</dbReference>
<evidence type="ECO:0000256" key="2">
    <source>
        <dbReference type="ARBA" id="ARBA00022448"/>
    </source>
</evidence>
<comment type="caution">
    <text evidence="12">The sequence shown here is derived from an EMBL/GenBank/DDBJ whole genome shotgun (WGS) entry which is preliminary data.</text>
</comment>
<dbReference type="InterPro" id="IPR009056">
    <property type="entry name" value="Cyt_c-like_dom"/>
</dbReference>
<comment type="PTM">
    <text evidence="8">Binds 2 heme c groups covalently per subunit.</text>
</comment>
<evidence type="ECO:0000256" key="4">
    <source>
        <dbReference type="ARBA" id="ARBA00022723"/>
    </source>
</evidence>
<dbReference type="PROSITE" id="PS51007">
    <property type="entry name" value="CYTC"/>
    <property type="match status" value="2"/>
</dbReference>
<feature type="binding site" description="axial binding residue" evidence="9">
    <location>
        <position position="159"/>
    </location>
    <ligand>
        <name>heme c</name>
        <dbReference type="ChEBI" id="CHEBI:61717"/>
        <label>2</label>
    </ligand>
    <ligandPart>
        <name>Fe</name>
        <dbReference type="ChEBI" id="CHEBI:18248"/>
    </ligandPart>
</feature>
<evidence type="ECO:0000256" key="10">
    <source>
        <dbReference type="SAM" id="SignalP"/>
    </source>
</evidence>
<feature type="chain" id="PRO_5036758005" evidence="10">
    <location>
        <begin position="29"/>
        <end position="232"/>
    </location>
</feature>
<evidence type="ECO:0000313" key="12">
    <source>
        <dbReference type="EMBL" id="MBC3935287.1"/>
    </source>
</evidence>
<dbReference type="GO" id="GO:0005506">
    <property type="term" value="F:iron ion binding"/>
    <property type="evidence" value="ECO:0007669"/>
    <property type="project" value="InterPro"/>
</dbReference>
<dbReference type="AlphaFoldDB" id="A0A923KVF2"/>
<dbReference type="InterPro" id="IPR024167">
    <property type="entry name" value="Cytochrome_c4-like"/>
</dbReference>
<evidence type="ECO:0000256" key="6">
    <source>
        <dbReference type="ARBA" id="ARBA00022982"/>
    </source>
</evidence>
<dbReference type="PANTHER" id="PTHR33751">
    <property type="entry name" value="CBB3-TYPE CYTOCHROME C OXIDASE SUBUNIT FIXP"/>
    <property type="match status" value="1"/>
</dbReference>
<evidence type="ECO:0000256" key="8">
    <source>
        <dbReference type="PIRSR" id="PIRSR000005-1"/>
    </source>
</evidence>
<evidence type="ECO:0000256" key="9">
    <source>
        <dbReference type="PIRSR" id="PIRSR000005-2"/>
    </source>
</evidence>
<feature type="binding site" description="covalent" evidence="8">
    <location>
        <position position="155"/>
    </location>
    <ligand>
        <name>heme c</name>
        <dbReference type="ChEBI" id="CHEBI:61717"/>
        <label>2</label>
    </ligand>
</feature>
<feature type="domain" description="Cytochrome c" evidence="11">
    <location>
        <begin position="134"/>
        <end position="232"/>
    </location>
</feature>
<feature type="binding site" description="covalent" evidence="8">
    <location>
        <position position="158"/>
    </location>
    <ligand>
        <name>heme c</name>
        <dbReference type="ChEBI" id="CHEBI:61717"/>
        <label>2</label>
    </ligand>
</feature>
<keyword evidence="13" id="KW-1185">Reference proteome</keyword>
<dbReference type="Proteomes" id="UP000612361">
    <property type="component" value="Unassembled WGS sequence"/>
</dbReference>
<sequence length="232" mass="24344">MKRAYLPVMKSLGMAVLALSSLTSVAYANQEAKPAKADAAKGEALYKNGDAARGIVACASCHGEAGNSTISVNPKLAAQHDAYLVKQLTEFASGARNNATMTAFAKSLTTDDMKNVAVYLNAQKSAPGAAKNKDIVELGKQIYRGGIAEKNVPACAGCHSPNGAGIPAQFPRIAGQHQDYTLAQLQAFYNGSRKDGAKIQGSRVNSVQMTTIAKSMSEDEMRAVADYIAGLK</sequence>
<feature type="binding site" description="axial binding residue" evidence="9">
    <location>
        <position position="101"/>
    </location>
    <ligand>
        <name>heme c</name>
        <dbReference type="ChEBI" id="CHEBI:61717"/>
        <label>1</label>
    </ligand>
    <ligandPart>
        <name>Fe</name>
        <dbReference type="ChEBI" id="CHEBI:18248"/>
    </ligandPart>
</feature>
<evidence type="ECO:0000256" key="3">
    <source>
        <dbReference type="ARBA" id="ARBA00022617"/>
    </source>
</evidence>
<evidence type="ECO:0000256" key="5">
    <source>
        <dbReference type="ARBA" id="ARBA00022764"/>
    </source>
</evidence>
<dbReference type="SUPFAM" id="SSF46626">
    <property type="entry name" value="Cytochrome c"/>
    <property type="match status" value="2"/>
</dbReference>
<feature type="binding site" description="covalent" evidence="8">
    <location>
        <position position="58"/>
    </location>
    <ligand>
        <name>heme c</name>
        <dbReference type="ChEBI" id="CHEBI:61717"/>
        <label>1</label>
    </ligand>
</feature>
<dbReference type="GO" id="GO:0020037">
    <property type="term" value="F:heme binding"/>
    <property type="evidence" value="ECO:0007669"/>
    <property type="project" value="InterPro"/>
</dbReference>
<keyword evidence="10" id="KW-0732">Signal</keyword>
<keyword evidence="3 8" id="KW-0349">Heme</keyword>
<gene>
    <name evidence="12" type="ORF">H8K47_07940</name>
</gene>
<keyword evidence="5" id="KW-0574">Periplasm</keyword>
<evidence type="ECO:0000256" key="1">
    <source>
        <dbReference type="ARBA" id="ARBA00004418"/>
    </source>
</evidence>
<dbReference type="Pfam" id="PF00034">
    <property type="entry name" value="Cytochrom_C"/>
    <property type="match status" value="1"/>
</dbReference>
<evidence type="ECO:0000313" key="13">
    <source>
        <dbReference type="Proteomes" id="UP000612361"/>
    </source>
</evidence>
<dbReference type="RefSeq" id="WP_186880862.1">
    <property type="nucleotide sequence ID" value="NZ_JACOGG010000006.1"/>
</dbReference>
<accession>A0A923KVF2</accession>
<feature type="signal peptide" evidence="10">
    <location>
        <begin position="1"/>
        <end position="28"/>
    </location>
</feature>
<protein>
    <submittedName>
        <fullName evidence="12">Cytochrome c4</fullName>
    </submittedName>
</protein>
<feature type="binding site" description="axial binding residue" evidence="9">
    <location>
        <position position="209"/>
    </location>
    <ligand>
        <name>heme c</name>
        <dbReference type="ChEBI" id="CHEBI:61717"/>
        <label>2</label>
    </ligand>
    <ligandPart>
        <name>Fe</name>
        <dbReference type="ChEBI" id="CHEBI:18248"/>
    </ligandPart>
</feature>
<dbReference type="PANTHER" id="PTHR33751:SF9">
    <property type="entry name" value="CYTOCHROME C4"/>
    <property type="match status" value="1"/>
</dbReference>
<dbReference type="InterPro" id="IPR050597">
    <property type="entry name" value="Cytochrome_c_Oxidase_Subunit"/>
</dbReference>
<name>A0A923KVF2_9BURK</name>
<comment type="subcellular location">
    <subcellularLocation>
        <location evidence="1">Periplasm</location>
    </subcellularLocation>
</comment>
<keyword evidence="6" id="KW-0249">Electron transport</keyword>
<dbReference type="EMBL" id="JACOGG010000006">
    <property type="protein sequence ID" value="MBC3935287.1"/>
    <property type="molecule type" value="Genomic_DNA"/>
</dbReference>
<dbReference type="InterPro" id="IPR036909">
    <property type="entry name" value="Cyt_c-like_dom_sf"/>
</dbReference>